<accession>A0A0L0DFI8</accession>
<dbReference type="PRINTS" id="PR00368">
    <property type="entry name" value="FADPNR"/>
</dbReference>
<dbReference type="eggNOG" id="ENOG502S15X">
    <property type="taxonomic scope" value="Eukaryota"/>
</dbReference>
<evidence type="ECO:0000256" key="1">
    <source>
        <dbReference type="ARBA" id="ARBA00001974"/>
    </source>
</evidence>
<comment type="cofactor">
    <cofactor evidence="1">
        <name>FAD</name>
        <dbReference type="ChEBI" id="CHEBI:57692"/>
    </cofactor>
</comment>
<dbReference type="GO" id="GO:0019646">
    <property type="term" value="P:aerobic electron transport chain"/>
    <property type="evidence" value="ECO:0007669"/>
    <property type="project" value="TreeGrafter"/>
</dbReference>
<sequence>MVPEGVRVVLVSDGPTAWYSGMMPGAVAGMYQPEETQMELAELAAAARAEFVCEAVVDTVVYAPAEVGDDGKTGHLVLASGATLGFHVVSFDVGSTTRGAETVPGVADYAIATRPIYELLGKLKDAEQALGDGRGRDAPLRVVVVGGGAAGIELAASYRERVVRSGRAAPEVTLITPDPILHQAAGDKAAAAVDAALAARGITIVTSTVVSEVEAGRVVGERREGDSGSSLAFEAAYDVVLWATGAAPQPLMATMAESNGERLQFSDRGYLAVGSQLCVAGAEFVFGAGDTVSLTSAPWVPKAGVYAVREAPVLAHNLLAFVTANRGRLIGGARNEPWHTHSLTEYQPQEGFLSLLAMGDGSAVGVWKGMTFAGSWVWRLKNHIDRKFMNKFPPPDRPASSSASGGAAGARRVPSSKRETLSHLA</sequence>
<dbReference type="AlphaFoldDB" id="A0A0L0DFI8"/>
<dbReference type="SUPFAM" id="SSF51905">
    <property type="entry name" value="FAD/NAD(P)-binding domain"/>
    <property type="match status" value="2"/>
</dbReference>
<dbReference type="InterPro" id="IPR036188">
    <property type="entry name" value="FAD/NAD-bd_sf"/>
</dbReference>
<keyword evidence="4" id="KW-0560">Oxidoreductase</keyword>
<protein>
    <submittedName>
        <fullName evidence="7">Pyridine nucleotide-disulfide oxidoreductase</fullName>
    </submittedName>
</protein>
<dbReference type="STRING" id="461836.A0A0L0DFI8"/>
<dbReference type="OrthoDB" id="409395at2759"/>
<dbReference type="RefSeq" id="XP_013757228.1">
    <property type="nucleotide sequence ID" value="XM_013901774.1"/>
</dbReference>
<dbReference type="Gene3D" id="3.50.50.100">
    <property type="match status" value="1"/>
</dbReference>
<evidence type="ECO:0000259" key="6">
    <source>
        <dbReference type="Pfam" id="PF07992"/>
    </source>
</evidence>
<dbReference type="PANTHER" id="PTHR42913:SF9">
    <property type="entry name" value="SLR1591 PROTEIN"/>
    <property type="match status" value="1"/>
</dbReference>
<dbReference type="OMA" id="GHIAGFY"/>
<evidence type="ECO:0000256" key="2">
    <source>
        <dbReference type="ARBA" id="ARBA00022630"/>
    </source>
</evidence>
<dbReference type="InterPro" id="IPR051169">
    <property type="entry name" value="NADH-Q_oxidoreductase"/>
</dbReference>
<dbReference type="EMBL" id="GL349459">
    <property type="protein sequence ID" value="KNC50063.1"/>
    <property type="molecule type" value="Genomic_DNA"/>
</dbReference>
<proteinExistence type="predicted"/>
<keyword evidence="3" id="KW-0274">FAD</keyword>
<evidence type="ECO:0000256" key="3">
    <source>
        <dbReference type="ARBA" id="ARBA00022827"/>
    </source>
</evidence>
<gene>
    <name evidence="7" type="ORF">AMSG_05826</name>
</gene>
<keyword evidence="8" id="KW-1185">Reference proteome</keyword>
<dbReference type="Proteomes" id="UP000054408">
    <property type="component" value="Unassembled WGS sequence"/>
</dbReference>
<evidence type="ECO:0000313" key="8">
    <source>
        <dbReference type="Proteomes" id="UP000054408"/>
    </source>
</evidence>
<evidence type="ECO:0000256" key="4">
    <source>
        <dbReference type="ARBA" id="ARBA00023002"/>
    </source>
</evidence>
<dbReference type="PANTHER" id="PTHR42913">
    <property type="entry name" value="APOPTOSIS-INDUCING FACTOR 1"/>
    <property type="match status" value="1"/>
</dbReference>
<reference evidence="7 8" key="1">
    <citation type="submission" date="2010-05" db="EMBL/GenBank/DDBJ databases">
        <title>The Genome Sequence of Thecamonas trahens ATCC 50062.</title>
        <authorList>
            <consortium name="The Broad Institute Genome Sequencing Platform"/>
            <person name="Russ C."/>
            <person name="Cuomo C."/>
            <person name="Shea T."/>
            <person name="Young S.K."/>
            <person name="Zeng Q."/>
            <person name="Koehrsen M."/>
            <person name="Haas B."/>
            <person name="Borodovsky M."/>
            <person name="Guigo R."/>
            <person name="Alvarado L."/>
            <person name="Berlin A."/>
            <person name="Bochicchio J."/>
            <person name="Borenstein D."/>
            <person name="Chapman S."/>
            <person name="Chen Z."/>
            <person name="Freedman E."/>
            <person name="Gellesch M."/>
            <person name="Goldberg J."/>
            <person name="Griggs A."/>
            <person name="Gujja S."/>
            <person name="Heilman E."/>
            <person name="Heiman D."/>
            <person name="Hepburn T."/>
            <person name="Howarth C."/>
            <person name="Jen D."/>
            <person name="Larson L."/>
            <person name="Mehta T."/>
            <person name="Park D."/>
            <person name="Pearson M."/>
            <person name="Roberts A."/>
            <person name="Saif S."/>
            <person name="Shenoy N."/>
            <person name="Sisk P."/>
            <person name="Stolte C."/>
            <person name="Sykes S."/>
            <person name="Thomson T."/>
            <person name="Walk T."/>
            <person name="White J."/>
            <person name="Yandava C."/>
            <person name="Burger G."/>
            <person name="Gray M.W."/>
            <person name="Holland P.W.H."/>
            <person name="King N."/>
            <person name="Lang F.B.F."/>
            <person name="Roger A.J."/>
            <person name="Ruiz-Trillo I."/>
            <person name="Lander E."/>
            <person name="Nusbaum C."/>
        </authorList>
    </citation>
    <scope>NUCLEOTIDE SEQUENCE [LARGE SCALE GENOMIC DNA]</scope>
    <source>
        <strain evidence="7 8">ATCC 50062</strain>
    </source>
</reference>
<evidence type="ECO:0000256" key="5">
    <source>
        <dbReference type="SAM" id="MobiDB-lite"/>
    </source>
</evidence>
<feature type="compositionally biased region" description="Low complexity" evidence="5">
    <location>
        <begin position="398"/>
        <end position="413"/>
    </location>
</feature>
<feature type="domain" description="FAD/NAD(P)-binding" evidence="6">
    <location>
        <begin position="5"/>
        <end position="292"/>
    </location>
</feature>
<name>A0A0L0DFI8_THETB</name>
<evidence type="ECO:0000313" key="7">
    <source>
        <dbReference type="EMBL" id="KNC50063.1"/>
    </source>
</evidence>
<dbReference type="GO" id="GO:0003955">
    <property type="term" value="F:NAD(P)H dehydrogenase (quinone) activity"/>
    <property type="evidence" value="ECO:0007669"/>
    <property type="project" value="TreeGrafter"/>
</dbReference>
<dbReference type="InterPro" id="IPR023753">
    <property type="entry name" value="FAD/NAD-binding_dom"/>
</dbReference>
<organism evidence="7 8">
    <name type="scientific">Thecamonas trahens ATCC 50062</name>
    <dbReference type="NCBI Taxonomy" id="461836"/>
    <lineage>
        <taxon>Eukaryota</taxon>
        <taxon>Apusozoa</taxon>
        <taxon>Apusomonadida</taxon>
        <taxon>Apusomonadidae</taxon>
        <taxon>Thecamonas</taxon>
    </lineage>
</organism>
<dbReference type="Pfam" id="PF07992">
    <property type="entry name" value="Pyr_redox_2"/>
    <property type="match status" value="1"/>
</dbReference>
<dbReference type="GeneID" id="25565150"/>
<feature type="region of interest" description="Disordered" evidence="5">
    <location>
        <begin position="389"/>
        <end position="425"/>
    </location>
</feature>
<feature type="compositionally biased region" description="Basic and acidic residues" evidence="5">
    <location>
        <begin position="416"/>
        <end position="425"/>
    </location>
</feature>
<keyword evidence="2" id="KW-0285">Flavoprotein</keyword>